<dbReference type="EMBL" id="BPLR01012607">
    <property type="protein sequence ID" value="GIY55106.1"/>
    <property type="molecule type" value="Genomic_DNA"/>
</dbReference>
<dbReference type="AlphaFoldDB" id="A0AAV4UBB6"/>
<dbReference type="Proteomes" id="UP001054945">
    <property type="component" value="Unassembled WGS sequence"/>
</dbReference>
<gene>
    <name evidence="1" type="ORF">CEXT_547111</name>
</gene>
<protein>
    <submittedName>
        <fullName evidence="1">Uncharacterized protein</fullName>
    </submittedName>
</protein>
<sequence length="197" mass="22240">MESTTISSLLWRSSKKLLNFTEKEWQDLASYLVLIVHKANPVGNYYLIASIPNTNPPVSDINSVWCKRISDIVTYDHIKLNFMKLKNIVLVIVFINNSGLNKLGNIEDRSERKADCGCLSVEAPLIAHKVVTVAVYELQNAKTVGREEISTLPHRSEMKYGPSPYFISASCFAFNKLLLYLCLNLSFSSLSFPRVSF</sequence>
<accession>A0AAV4UBB6</accession>
<organism evidence="1 2">
    <name type="scientific">Caerostris extrusa</name>
    <name type="common">Bark spider</name>
    <name type="synonym">Caerostris bankana</name>
    <dbReference type="NCBI Taxonomy" id="172846"/>
    <lineage>
        <taxon>Eukaryota</taxon>
        <taxon>Metazoa</taxon>
        <taxon>Ecdysozoa</taxon>
        <taxon>Arthropoda</taxon>
        <taxon>Chelicerata</taxon>
        <taxon>Arachnida</taxon>
        <taxon>Araneae</taxon>
        <taxon>Araneomorphae</taxon>
        <taxon>Entelegynae</taxon>
        <taxon>Araneoidea</taxon>
        <taxon>Araneidae</taxon>
        <taxon>Caerostris</taxon>
    </lineage>
</organism>
<reference evidence="1 2" key="1">
    <citation type="submission" date="2021-06" db="EMBL/GenBank/DDBJ databases">
        <title>Caerostris extrusa draft genome.</title>
        <authorList>
            <person name="Kono N."/>
            <person name="Arakawa K."/>
        </authorList>
    </citation>
    <scope>NUCLEOTIDE SEQUENCE [LARGE SCALE GENOMIC DNA]</scope>
</reference>
<proteinExistence type="predicted"/>
<name>A0AAV4UBB6_CAEEX</name>
<comment type="caution">
    <text evidence="1">The sequence shown here is derived from an EMBL/GenBank/DDBJ whole genome shotgun (WGS) entry which is preliminary data.</text>
</comment>
<keyword evidence="2" id="KW-1185">Reference proteome</keyword>
<evidence type="ECO:0000313" key="1">
    <source>
        <dbReference type="EMBL" id="GIY55106.1"/>
    </source>
</evidence>
<evidence type="ECO:0000313" key="2">
    <source>
        <dbReference type="Proteomes" id="UP001054945"/>
    </source>
</evidence>